<dbReference type="PANTHER" id="PTHR32022">
    <property type="entry name" value="D-GLUTAMATE CYCLASE, MITOCHONDRIAL"/>
    <property type="match status" value="1"/>
</dbReference>
<dbReference type="AlphaFoldDB" id="A0A941HSJ8"/>
<keyword evidence="2 3" id="KW-0456">Lyase</keyword>
<dbReference type="Gene3D" id="3.30.2040.10">
    <property type="entry name" value="PSTPO5379-like domain"/>
    <property type="match status" value="1"/>
</dbReference>
<proteinExistence type="inferred from homology"/>
<dbReference type="Pfam" id="PF07286">
    <property type="entry name" value="D-Glu_cyclase"/>
    <property type="match status" value="1"/>
</dbReference>
<dbReference type="Proteomes" id="UP000675431">
    <property type="component" value="Unassembled WGS sequence"/>
</dbReference>
<keyword evidence="5" id="KW-1185">Reference proteome</keyword>
<dbReference type="Gene3D" id="3.40.1640.10">
    <property type="entry name" value="PSTPO5379-like"/>
    <property type="match status" value="1"/>
</dbReference>
<protein>
    <recommendedName>
        <fullName evidence="3">Putative hydro-lyase KC820_04840</fullName>
        <ecNumber evidence="3">4.2.1.-</ecNumber>
    </recommendedName>
</protein>
<evidence type="ECO:0000313" key="4">
    <source>
        <dbReference type="EMBL" id="MBR7553478.1"/>
    </source>
</evidence>
<comment type="caution">
    <text evidence="4">The sequence shown here is derived from an EMBL/GenBank/DDBJ whole genome shotgun (WGS) entry which is preliminary data.</text>
</comment>
<evidence type="ECO:0000313" key="5">
    <source>
        <dbReference type="Proteomes" id="UP000675431"/>
    </source>
</evidence>
<dbReference type="InterPro" id="IPR016938">
    <property type="entry name" value="UPF0317"/>
</dbReference>
<dbReference type="FunFam" id="3.30.2040.10:FF:000001">
    <property type="entry name" value="D-glutamate cyclase, mitochondrial"/>
    <property type="match status" value="1"/>
</dbReference>
<gene>
    <name evidence="4" type="ORF">KC820_04840</name>
</gene>
<dbReference type="InterPro" id="IPR009906">
    <property type="entry name" value="D-Glu_cyclase"/>
</dbReference>
<dbReference type="NCBIfam" id="NF003969">
    <property type="entry name" value="PRK05463.1"/>
    <property type="match status" value="1"/>
</dbReference>
<evidence type="ECO:0000256" key="3">
    <source>
        <dbReference type="HAMAP-Rule" id="MF_01830"/>
    </source>
</evidence>
<dbReference type="PIRSF" id="PIRSF029755">
    <property type="entry name" value="UCP029755"/>
    <property type="match status" value="1"/>
</dbReference>
<dbReference type="HAMAP" id="MF_01830">
    <property type="entry name" value="Hydro_lyase"/>
    <property type="match status" value="1"/>
</dbReference>
<comment type="similarity">
    <text evidence="1 3">Belongs to the D-glutamate cyclase family.</text>
</comment>
<dbReference type="PANTHER" id="PTHR32022:SF10">
    <property type="entry name" value="D-GLUTAMATE CYCLASE, MITOCHONDRIAL"/>
    <property type="match status" value="1"/>
</dbReference>
<evidence type="ECO:0000256" key="1">
    <source>
        <dbReference type="ARBA" id="ARBA00007896"/>
    </source>
</evidence>
<organism evidence="4 5">
    <name type="scientific">Allobacillus saliphilus</name>
    <dbReference type="NCBI Taxonomy" id="2912308"/>
    <lineage>
        <taxon>Bacteria</taxon>
        <taxon>Bacillati</taxon>
        <taxon>Bacillota</taxon>
        <taxon>Bacilli</taxon>
        <taxon>Bacillales</taxon>
        <taxon>Bacillaceae</taxon>
        <taxon>Allobacillus</taxon>
    </lineage>
</organism>
<dbReference type="SUPFAM" id="SSF160920">
    <property type="entry name" value="PSTPO5379-like"/>
    <property type="match status" value="1"/>
</dbReference>
<dbReference type="InterPro" id="IPR038021">
    <property type="entry name" value="Putative_hydro-lyase"/>
</dbReference>
<accession>A0A941HSJ8</accession>
<dbReference type="GO" id="GO:0016829">
    <property type="term" value="F:lyase activity"/>
    <property type="evidence" value="ECO:0007669"/>
    <property type="project" value="UniProtKB-KW"/>
</dbReference>
<dbReference type="EMBL" id="JAGSIE010000012">
    <property type="protein sequence ID" value="MBR7553478.1"/>
    <property type="molecule type" value="Genomic_DNA"/>
</dbReference>
<evidence type="ECO:0000256" key="2">
    <source>
        <dbReference type="ARBA" id="ARBA00023239"/>
    </source>
</evidence>
<name>A0A941HSJ8_9BACI</name>
<sequence>MVVRDYPKLLREKIRNGEFDQTTSGHCEDFVQANVVILPIEYAFDFFLFAYRNPKSCPIIDVLEPGEVESNLANGSDVRTDVPRYRIYHDGKVDRELSSIESLWKSDLVTFLIGCSFTFEKTLLDAGISLRHIKEGKNVAMYTTSIPTTPAGKFHGPLVVSMRPIKRNLIEKARQITANYPNMHGAPIHIGDPNQIGIEAIERPDFGDTVKIEDDEEPVFWACGVTPQMAAVKSKVPFMITHSPGHMFVTDITNKEFLENRNSFK</sequence>
<reference evidence="4 5" key="1">
    <citation type="submission" date="2021-04" db="EMBL/GenBank/DDBJ databases">
        <title>Allobacillus sp. nov. SKP8-2 isolated from shrimp paste.</title>
        <authorList>
            <person name="Tanasupawat S."/>
            <person name="Yiamsombat S."/>
            <person name="Kanchanasin P."/>
            <person name="Kuncharoen N."/>
        </authorList>
    </citation>
    <scope>NUCLEOTIDE SEQUENCE [LARGE SCALE GENOMIC DNA]</scope>
    <source>
        <strain evidence="4 5">SKP8-2</strain>
    </source>
</reference>
<dbReference type="EC" id="4.2.1.-" evidence="3"/>